<dbReference type="Proteomes" id="UP000054538">
    <property type="component" value="Unassembled WGS sequence"/>
</dbReference>
<gene>
    <name evidence="2" type="ORF">PAXRUDRAFT_829246</name>
</gene>
<proteinExistence type="predicted"/>
<organism evidence="2 3">
    <name type="scientific">Paxillus rubicundulus Ve08.2h10</name>
    <dbReference type="NCBI Taxonomy" id="930991"/>
    <lineage>
        <taxon>Eukaryota</taxon>
        <taxon>Fungi</taxon>
        <taxon>Dikarya</taxon>
        <taxon>Basidiomycota</taxon>
        <taxon>Agaricomycotina</taxon>
        <taxon>Agaricomycetes</taxon>
        <taxon>Agaricomycetidae</taxon>
        <taxon>Boletales</taxon>
        <taxon>Paxilineae</taxon>
        <taxon>Paxillaceae</taxon>
        <taxon>Paxillus</taxon>
    </lineage>
</organism>
<evidence type="ECO:0000313" key="2">
    <source>
        <dbReference type="EMBL" id="KIK93164.1"/>
    </source>
</evidence>
<evidence type="ECO:0000256" key="1">
    <source>
        <dbReference type="SAM" id="SignalP"/>
    </source>
</evidence>
<dbReference type="HOGENOM" id="CLU_2455407_0_0_1"/>
<name>A0A0D0E0B5_9AGAM</name>
<dbReference type="InParanoid" id="A0A0D0E0B5"/>
<evidence type="ECO:0000313" key="3">
    <source>
        <dbReference type="Proteomes" id="UP000054538"/>
    </source>
</evidence>
<reference evidence="3" key="2">
    <citation type="submission" date="2015-01" db="EMBL/GenBank/DDBJ databases">
        <title>Evolutionary Origins and Diversification of the Mycorrhizal Mutualists.</title>
        <authorList>
            <consortium name="DOE Joint Genome Institute"/>
            <consortium name="Mycorrhizal Genomics Consortium"/>
            <person name="Kohler A."/>
            <person name="Kuo A."/>
            <person name="Nagy L.G."/>
            <person name="Floudas D."/>
            <person name="Copeland A."/>
            <person name="Barry K.W."/>
            <person name="Cichocki N."/>
            <person name="Veneault-Fourrey C."/>
            <person name="LaButti K."/>
            <person name="Lindquist E.A."/>
            <person name="Lipzen A."/>
            <person name="Lundell T."/>
            <person name="Morin E."/>
            <person name="Murat C."/>
            <person name="Riley R."/>
            <person name="Ohm R."/>
            <person name="Sun H."/>
            <person name="Tunlid A."/>
            <person name="Henrissat B."/>
            <person name="Grigoriev I.V."/>
            <person name="Hibbett D.S."/>
            <person name="Martin F."/>
        </authorList>
    </citation>
    <scope>NUCLEOTIDE SEQUENCE [LARGE SCALE GENOMIC DNA]</scope>
    <source>
        <strain evidence="3">Ve08.2h10</strain>
    </source>
</reference>
<reference evidence="2 3" key="1">
    <citation type="submission" date="2014-04" db="EMBL/GenBank/DDBJ databases">
        <authorList>
            <consortium name="DOE Joint Genome Institute"/>
            <person name="Kuo A."/>
            <person name="Kohler A."/>
            <person name="Jargeat P."/>
            <person name="Nagy L.G."/>
            <person name="Floudas D."/>
            <person name="Copeland A."/>
            <person name="Barry K.W."/>
            <person name="Cichocki N."/>
            <person name="Veneault-Fourrey C."/>
            <person name="LaButti K."/>
            <person name="Lindquist E.A."/>
            <person name="Lipzen A."/>
            <person name="Lundell T."/>
            <person name="Morin E."/>
            <person name="Murat C."/>
            <person name="Sun H."/>
            <person name="Tunlid A."/>
            <person name="Henrissat B."/>
            <person name="Grigoriev I.V."/>
            <person name="Hibbett D.S."/>
            <person name="Martin F."/>
            <person name="Nordberg H.P."/>
            <person name="Cantor M.N."/>
            <person name="Hua S.X."/>
        </authorList>
    </citation>
    <scope>NUCLEOTIDE SEQUENCE [LARGE SCALE GENOMIC DNA]</scope>
    <source>
        <strain evidence="2 3">Ve08.2h10</strain>
    </source>
</reference>
<keyword evidence="1" id="KW-0732">Signal</keyword>
<accession>A0A0D0E0B5</accession>
<evidence type="ECO:0008006" key="4">
    <source>
        <dbReference type="Google" id="ProtNLM"/>
    </source>
</evidence>
<sequence length="89" mass="9817">MVLVAMFFIIELPLPVSVDGSCSSLPPSYQVTEPYPSFASASLGAKCASMYPSTLHRNVGNDLVFPHIQRAFFPLNPKFMPSSLLRVKR</sequence>
<dbReference type="EMBL" id="KN825208">
    <property type="protein sequence ID" value="KIK93164.1"/>
    <property type="molecule type" value="Genomic_DNA"/>
</dbReference>
<feature type="chain" id="PRO_5002209341" description="Secreted protein" evidence="1">
    <location>
        <begin position="21"/>
        <end position="89"/>
    </location>
</feature>
<keyword evidence="3" id="KW-1185">Reference proteome</keyword>
<feature type="signal peptide" evidence="1">
    <location>
        <begin position="1"/>
        <end position="20"/>
    </location>
</feature>
<protein>
    <recommendedName>
        <fullName evidence="4">Secreted protein</fullName>
    </recommendedName>
</protein>
<dbReference type="AlphaFoldDB" id="A0A0D0E0B5"/>